<evidence type="ECO:0000256" key="3">
    <source>
        <dbReference type="ARBA" id="ARBA00013025"/>
    </source>
</evidence>
<comment type="caution">
    <text evidence="12">The sequence shown here is derived from an EMBL/GenBank/DDBJ whole genome shotgun (WGS) entry which is preliminary data.</text>
</comment>
<feature type="domain" description="Mur ligase central" evidence="11">
    <location>
        <begin position="55"/>
        <end position="270"/>
    </location>
</feature>
<evidence type="ECO:0000256" key="4">
    <source>
        <dbReference type="ARBA" id="ARBA00022598"/>
    </source>
</evidence>
<dbReference type="Gene3D" id="3.40.1190.10">
    <property type="entry name" value="Mur-like, catalytic domain"/>
    <property type="match status" value="1"/>
</dbReference>
<dbReference type="SUPFAM" id="SSF53623">
    <property type="entry name" value="MurD-like peptide ligases, catalytic domain"/>
    <property type="match status" value="1"/>
</dbReference>
<evidence type="ECO:0000259" key="11">
    <source>
        <dbReference type="Pfam" id="PF08245"/>
    </source>
</evidence>
<evidence type="ECO:0000256" key="1">
    <source>
        <dbReference type="ARBA" id="ARBA00001946"/>
    </source>
</evidence>
<dbReference type="EMBL" id="QGLT01000003">
    <property type="protein sequence ID" value="PXZ00241.1"/>
    <property type="molecule type" value="Genomic_DNA"/>
</dbReference>
<dbReference type="OrthoDB" id="9809356at2"/>
<evidence type="ECO:0000256" key="5">
    <source>
        <dbReference type="ARBA" id="ARBA00022723"/>
    </source>
</evidence>
<organism evidence="12 13">
    <name type="scientific">Commensalibacter melissae</name>
    <dbReference type="NCBI Taxonomy" id="2070537"/>
    <lineage>
        <taxon>Bacteria</taxon>
        <taxon>Pseudomonadati</taxon>
        <taxon>Pseudomonadota</taxon>
        <taxon>Alphaproteobacteria</taxon>
        <taxon>Acetobacterales</taxon>
        <taxon>Acetobacteraceae</taxon>
    </lineage>
</organism>
<dbReference type="EC" id="6.3.2.17" evidence="3"/>
<dbReference type="GO" id="GO:0005737">
    <property type="term" value="C:cytoplasm"/>
    <property type="evidence" value="ECO:0007669"/>
    <property type="project" value="TreeGrafter"/>
</dbReference>
<dbReference type="GO" id="GO:0004326">
    <property type="term" value="F:tetrahydrofolylpolyglutamate synthase activity"/>
    <property type="evidence" value="ECO:0007669"/>
    <property type="project" value="UniProtKB-EC"/>
</dbReference>
<keyword evidence="13" id="KW-1185">Reference proteome</keyword>
<evidence type="ECO:0000256" key="2">
    <source>
        <dbReference type="ARBA" id="ARBA00008276"/>
    </source>
</evidence>
<dbReference type="AlphaFoldDB" id="A0A318N1I6"/>
<evidence type="ECO:0000256" key="6">
    <source>
        <dbReference type="ARBA" id="ARBA00022741"/>
    </source>
</evidence>
<keyword evidence="4 10" id="KW-0436">Ligase</keyword>
<dbReference type="Pfam" id="PF08245">
    <property type="entry name" value="Mur_ligase_M"/>
    <property type="match status" value="1"/>
</dbReference>
<proteinExistence type="inferred from homology"/>
<evidence type="ECO:0000313" key="13">
    <source>
        <dbReference type="Proteomes" id="UP000247565"/>
    </source>
</evidence>
<dbReference type="RefSeq" id="WP_110439164.1">
    <property type="nucleotide sequence ID" value="NZ_CP046393.1"/>
</dbReference>
<comment type="catalytic activity">
    <reaction evidence="9">
        <text>(6S)-5,6,7,8-tetrahydrofolyl-(gamma-L-Glu)(n) + L-glutamate + ATP = (6S)-5,6,7,8-tetrahydrofolyl-(gamma-L-Glu)(n+1) + ADP + phosphate + H(+)</text>
        <dbReference type="Rhea" id="RHEA:10580"/>
        <dbReference type="Rhea" id="RHEA-COMP:14738"/>
        <dbReference type="Rhea" id="RHEA-COMP:14740"/>
        <dbReference type="ChEBI" id="CHEBI:15378"/>
        <dbReference type="ChEBI" id="CHEBI:29985"/>
        <dbReference type="ChEBI" id="CHEBI:30616"/>
        <dbReference type="ChEBI" id="CHEBI:43474"/>
        <dbReference type="ChEBI" id="CHEBI:141005"/>
        <dbReference type="ChEBI" id="CHEBI:456216"/>
        <dbReference type="EC" id="6.3.2.17"/>
    </reaction>
</comment>
<reference evidence="12 13" key="1">
    <citation type="submission" date="2018-05" db="EMBL/GenBank/DDBJ databases">
        <title>Reference genomes for bee gut microbiota database.</title>
        <authorList>
            <person name="Ellegaard K.M."/>
        </authorList>
    </citation>
    <scope>NUCLEOTIDE SEQUENCE [LARGE SCALE GENOMIC DNA]</scope>
    <source>
        <strain evidence="12 13">ESL0284</strain>
    </source>
</reference>
<keyword evidence="5" id="KW-0479">Metal-binding</keyword>
<evidence type="ECO:0000256" key="9">
    <source>
        <dbReference type="ARBA" id="ARBA00047493"/>
    </source>
</evidence>
<dbReference type="InterPro" id="IPR036615">
    <property type="entry name" value="Mur_ligase_C_dom_sf"/>
</dbReference>
<accession>A0A318N1I6</accession>
<keyword evidence="6 10" id="KW-0547">Nucleotide-binding</keyword>
<evidence type="ECO:0000256" key="7">
    <source>
        <dbReference type="ARBA" id="ARBA00022840"/>
    </source>
</evidence>
<dbReference type="NCBIfam" id="TIGR01499">
    <property type="entry name" value="folC"/>
    <property type="match status" value="1"/>
</dbReference>
<dbReference type="GO" id="GO:0005524">
    <property type="term" value="F:ATP binding"/>
    <property type="evidence" value="ECO:0007669"/>
    <property type="project" value="UniProtKB-KW"/>
</dbReference>
<protein>
    <recommendedName>
        <fullName evidence="3">tetrahydrofolate synthase</fullName>
        <ecNumber evidence="3">6.3.2.17</ecNumber>
    </recommendedName>
</protein>
<dbReference type="Proteomes" id="UP000247565">
    <property type="component" value="Unassembled WGS sequence"/>
</dbReference>
<comment type="cofactor">
    <cofactor evidence="1">
        <name>Mg(2+)</name>
        <dbReference type="ChEBI" id="CHEBI:18420"/>
    </cofactor>
</comment>
<dbReference type="FunFam" id="3.40.1190.10:FF:000011">
    <property type="entry name" value="Folylpolyglutamate synthase/dihydrofolate synthase"/>
    <property type="match status" value="1"/>
</dbReference>
<dbReference type="Gene3D" id="3.90.190.20">
    <property type="entry name" value="Mur ligase, C-terminal domain"/>
    <property type="match status" value="1"/>
</dbReference>
<dbReference type="SUPFAM" id="SSF53244">
    <property type="entry name" value="MurD-like peptide ligases, peptide-binding domain"/>
    <property type="match status" value="1"/>
</dbReference>
<dbReference type="InterPro" id="IPR013221">
    <property type="entry name" value="Mur_ligase_cen"/>
</dbReference>
<dbReference type="PROSITE" id="PS01012">
    <property type="entry name" value="FOLYLPOLYGLU_SYNT_2"/>
    <property type="match status" value="1"/>
</dbReference>
<evidence type="ECO:0000256" key="8">
    <source>
        <dbReference type="ARBA" id="ARBA00022842"/>
    </source>
</evidence>
<dbReference type="UniPathway" id="UPA00077">
    <property type="reaction ID" value="UER00157"/>
</dbReference>
<dbReference type="GO" id="GO:0046654">
    <property type="term" value="P:tetrahydrofolate biosynthetic process"/>
    <property type="evidence" value="ECO:0007669"/>
    <property type="project" value="UniProtKB-UniPathway"/>
</dbReference>
<dbReference type="GO" id="GO:0008841">
    <property type="term" value="F:dihydrofolate synthase activity"/>
    <property type="evidence" value="ECO:0007669"/>
    <property type="project" value="TreeGrafter"/>
</dbReference>
<dbReference type="InterPro" id="IPR001645">
    <property type="entry name" value="Folylpolyglutamate_synth"/>
</dbReference>
<dbReference type="GO" id="GO:0046872">
    <property type="term" value="F:metal ion binding"/>
    <property type="evidence" value="ECO:0007669"/>
    <property type="project" value="UniProtKB-KW"/>
</dbReference>
<gene>
    <name evidence="12" type="ORF">DK869_06295</name>
</gene>
<dbReference type="InterPro" id="IPR036565">
    <property type="entry name" value="Mur-like_cat_sf"/>
</dbReference>
<dbReference type="PANTHER" id="PTHR11136">
    <property type="entry name" value="FOLYLPOLYGLUTAMATE SYNTHASE-RELATED"/>
    <property type="match status" value="1"/>
</dbReference>
<keyword evidence="7 10" id="KW-0067">ATP-binding</keyword>
<dbReference type="PIRSF" id="PIRSF001563">
    <property type="entry name" value="Folylpolyglu_synth"/>
    <property type="match status" value="1"/>
</dbReference>
<evidence type="ECO:0000256" key="10">
    <source>
        <dbReference type="PIRNR" id="PIRNR001563"/>
    </source>
</evidence>
<keyword evidence="8" id="KW-0460">Magnesium</keyword>
<dbReference type="PANTHER" id="PTHR11136:SF0">
    <property type="entry name" value="DIHYDROFOLATE SYNTHETASE-RELATED"/>
    <property type="match status" value="1"/>
</dbReference>
<sequence length="434" mass="47946">MNSPVLTEFTGRSGQILERLNKLYPSLIDLSLNRLKRLLNDLGNPERHLPPTIHVAGTNGKGSTCSFLRAIGEKAGWNVHVSTSPHLINVTERFRISGHLVDEAELSDTLSYIEKVNNQQPITVFEVLTATTFCLFAKYPADLAIIEVGLGGRFDATNVIYPIASTITSISMDHEAFLGNSLVKIAREKSGIIKKSIPVITYNQSPEVLNILQEEAQAKNAPLFIQGKNWTIERQGDYLVYNDSKGTLQLPLPSLMGFHQVNNASLAIATLRATQLAVPEYAWQGIAEAQWPARLQRLQGTLTKYITSETELWLDGGHNADAGQILARFIKSKWQDRPLHLIVGMKNNKDSNAFLAPLIPLCTSIQAVVEPDQHMAMSIDNIIQASKNHAISGGTIKNALIHLQQTEKKTYRVLICGSLYLAGSVLRQDGWKPV</sequence>
<comment type="similarity">
    <text evidence="2 10">Belongs to the folylpolyglutamate synthase family.</text>
</comment>
<evidence type="ECO:0000313" key="12">
    <source>
        <dbReference type="EMBL" id="PXZ00241.1"/>
    </source>
</evidence>
<name>A0A318N1I6_9PROT</name>
<dbReference type="InterPro" id="IPR018109">
    <property type="entry name" value="Folylpolyglutamate_synth_CS"/>
</dbReference>